<keyword evidence="3" id="KW-1185">Reference proteome</keyword>
<feature type="domain" description="VOC" evidence="1">
    <location>
        <begin position="4"/>
        <end position="118"/>
    </location>
</feature>
<feature type="domain" description="VOC" evidence="1">
    <location>
        <begin position="143"/>
        <end position="268"/>
    </location>
</feature>
<evidence type="ECO:0000313" key="3">
    <source>
        <dbReference type="Proteomes" id="UP000013148"/>
    </source>
</evidence>
<evidence type="ECO:0000313" key="2">
    <source>
        <dbReference type="EMBL" id="ENV16187.1"/>
    </source>
</evidence>
<dbReference type="CDD" id="cd07252">
    <property type="entry name" value="BphC1-RGP6_N_like"/>
    <property type="match status" value="1"/>
</dbReference>
<keyword evidence="2" id="KW-0560">Oxidoreductase</keyword>
<dbReference type="InterPro" id="IPR004360">
    <property type="entry name" value="Glyas_Fos-R_dOase_dom"/>
</dbReference>
<dbReference type="Proteomes" id="UP000013148">
    <property type="component" value="Unassembled WGS sequence"/>
</dbReference>
<keyword evidence="2" id="KW-0223">Dioxygenase</keyword>
<dbReference type="PATRIC" id="fig|1217656.3.peg.3067"/>
<accession>N8WVN5</accession>
<dbReference type="CDD" id="cd07237">
    <property type="entry name" value="BphC1-RGP6_C_like"/>
    <property type="match status" value="1"/>
</dbReference>
<dbReference type="RefSeq" id="WP_004821545.1">
    <property type="nucleotide sequence ID" value="NZ_KB849456.1"/>
</dbReference>
<dbReference type="eggNOG" id="COG0346">
    <property type="taxonomic scope" value="Bacteria"/>
</dbReference>
<name>N8WVN5_ACIGI</name>
<dbReference type="HOGENOM" id="CLU_052361_2_0_6"/>
<dbReference type="InterPro" id="IPR037523">
    <property type="entry name" value="VOC_core"/>
</dbReference>
<sequence>MISNLGYLVFEVSDLPAWEKFAVEVIGLKIGKKTREQLNLRMDEFESRIFLELGEADDMIAAGWEFENEEKLLSYLNQLATRGIKTVEAGTDLITKRFVEKMFFLIDQTGMRHEFYYCAARAQKNNGFYSNKITKGFKTGRLGVGHFVAVDTVLGKLTDFYKDTLGLQVSDICQGPIKPGVNMEVTFFHTQTGRHHSVATAKVPLEFPKRIHHMMFEVNNITDVGLAYERCQAADLTFEMGLGSHPNDEMFSFYVKSPSGFALEIGYGAIIVDDETWDIKRYNELSSWGHKKLAH</sequence>
<dbReference type="EMBL" id="APPJ01000012">
    <property type="protein sequence ID" value="ENV16187.1"/>
    <property type="molecule type" value="Genomic_DNA"/>
</dbReference>
<reference evidence="2 3" key="1">
    <citation type="submission" date="2013-02" db="EMBL/GenBank/DDBJ databases">
        <title>The Genome Sequence of Acinetobacter guillouiae NIPH 991.</title>
        <authorList>
            <consortium name="The Broad Institute Genome Sequencing Platform"/>
            <consortium name="The Broad Institute Genome Sequencing Center for Infectious Disease"/>
            <person name="Cerqueira G."/>
            <person name="Feldgarden M."/>
            <person name="Courvalin P."/>
            <person name="Perichon B."/>
            <person name="Grillot-Courvalin C."/>
            <person name="Clermont D."/>
            <person name="Rocha E."/>
            <person name="Yoon E.-J."/>
            <person name="Nemec A."/>
            <person name="Walker B."/>
            <person name="Young S.K."/>
            <person name="Zeng Q."/>
            <person name="Gargeya S."/>
            <person name="Fitzgerald M."/>
            <person name="Haas B."/>
            <person name="Abouelleil A."/>
            <person name="Alvarado L."/>
            <person name="Arachchi H.M."/>
            <person name="Berlin A.M."/>
            <person name="Chapman S.B."/>
            <person name="Dewar J."/>
            <person name="Goldberg J."/>
            <person name="Griggs A."/>
            <person name="Gujja S."/>
            <person name="Hansen M."/>
            <person name="Howarth C."/>
            <person name="Imamovic A."/>
            <person name="Larimer J."/>
            <person name="McCowan C."/>
            <person name="Murphy C."/>
            <person name="Neiman D."/>
            <person name="Pearson M."/>
            <person name="Priest M."/>
            <person name="Roberts A."/>
            <person name="Saif S."/>
            <person name="Shea T."/>
            <person name="Sisk P."/>
            <person name="Sykes S."/>
            <person name="Wortman J."/>
            <person name="Nusbaum C."/>
            <person name="Birren B."/>
        </authorList>
    </citation>
    <scope>NUCLEOTIDE SEQUENCE [LARGE SCALE GENOMIC DNA]</scope>
    <source>
        <strain evidence="2 3">NIPH 991</strain>
    </source>
</reference>
<dbReference type="InterPro" id="IPR029068">
    <property type="entry name" value="Glyas_Bleomycin-R_OHBP_Dase"/>
</dbReference>
<dbReference type="Gene3D" id="3.10.180.10">
    <property type="entry name" value="2,3-Dihydroxybiphenyl 1,2-Dioxygenase, domain 1"/>
    <property type="match status" value="2"/>
</dbReference>
<dbReference type="PROSITE" id="PS51819">
    <property type="entry name" value="VOC"/>
    <property type="match status" value="2"/>
</dbReference>
<proteinExistence type="predicted"/>
<dbReference type="Pfam" id="PF00903">
    <property type="entry name" value="Glyoxalase"/>
    <property type="match status" value="1"/>
</dbReference>
<evidence type="ECO:0000259" key="1">
    <source>
        <dbReference type="PROSITE" id="PS51819"/>
    </source>
</evidence>
<dbReference type="GO" id="GO:0051213">
    <property type="term" value="F:dioxygenase activity"/>
    <property type="evidence" value="ECO:0007669"/>
    <property type="project" value="UniProtKB-KW"/>
</dbReference>
<dbReference type="SUPFAM" id="SSF54593">
    <property type="entry name" value="Glyoxalase/Bleomycin resistance protein/Dihydroxybiphenyl dioxygenase"/>
    <property type="match status" value="2"/>
</dbReference>
<organism evidence="2 3">
    <name type="scientific">Acinetobacter guillouiae NIPH 991</name>
    <dbReference type="NCBI Taxonomy" id="1217656"/>
    <lineage>
        <taxon>Bacteria</taxon>
        <taxon>Pseudomonadati</taxon>
        <taxon>Pseudomonadota</taxon>
        <taxon>Gammaproteobacteria</taxon>
        <taxon>Moraxellales</taxon>
        <taxon>Moraxellaceae</taxon>
        <taxon>Acinetobacter</taxon>
    </lineage>
</organism>
<protein>
    <submittedName>
        <fullName evidence="2">2,3-dihydroxybiphenyl 1,2-dioxygenase</fullName>
    </submittedName>
</protein>
<gene>
    <name evidence="2" type="ORF">F964_03122</name>
</gene>
<dbReference type="AlphaFoldDB" id="N8WVN5"/>
<dbReference type="Pfam" id="PF22632">
    <property type="entry name" value="BphC_D1"/>
    <property type="match status" value="1"/>
</dbReference>
<comment type="caution">
    <text evidence="2">The sequence shown here is derived from an EMBL/GenBank/DDBJ whole genome shotgun (WGS) entry which is preliminary data.</text>
</comment>